<name>A0A1X7GQQ6_9HYPH</name>
<evidence type="ECO:0000313" key="6">
    <source>
        <dbReference type="Proteomes" id="UP000192903"/>
    </source>
</evidence>
<dbReference type="CDD" id="cd20000">
    <property type="entry name" value="PBP1_ABC_rhamnose"/>
    <property type="match status" value="1"/>
</dbReference>
<dbReference type="InterPro" id="IPR013459">
    <property type="entry name" value="RhaS"/>
</dbReference>
<organism evidence="5 6">
    <name type="scientific">Xaviernesmea oryzae</name>
    <dbReference type="NCBI Taxonomy" id="464029"/>
    <lineage>
        <taxon>Bacteria</taxon>
        <taxon>Pseudomonadati</taxon>
        <taxon>Pseudomonadota</taxon>
        <taxon>Alphaproteobacteria</taxon>
        <taxon>Hyphomicrobiales</taxon>
        <taxon>Rhizobiaceae</taxon>
        <taxon>Rhizobium/Agrobacterium group</taxon>
        <taxon>Xaviernesmea</taxon>
    </lineage>
</organism>
<dbReference type="PANTHER" id="PTHR30036:SF8">
    <property type="entry name" value="ABC-TYPE SUGAR TRANSPORT SYSTEM PERIPLASMIC COMPONENT-LIKE PROTEIN"/>
    <property type="match status" value="1"/>
</dbReference>
<dbReference type="PANTHER" id="PTHR30036">
    <property type="entry name" value="D-XYLOSE-BINDING PERIPLASMIC PROTEIN"/>
    <property type="match status" value="1"/>
</dbReference>
<evidence type="ECO:0000313" key="5">
    <source>
        <dbReference type="EMBL" id="SMF73275.1"/>
    </source>
</evidence>
<dbReference type="OrthoDB" id="9781890at2"/>
<dbReference type="InterPro" id="IPR050555">
    <property type="entry name" value="Bact_Solute-Bind_Prot2"/>
</dbReference>
<evidence type="ECO:0000256" key="1">
    <source>
        <dbReference type="ARBA" id="ARBA00004418"/>
    </source>
</evidence>
<keyword evidence="6" id="KW-1185">Reference proteome</keyword>
<dbReference type="NCBIfam" id="TIGR02637">
    <property type="entry name" value="RhaS"/>
    <property type="match status" value="1"/>
</dbReference>
<dbReference type="GO" id="GO:0030288">
    <property type="term" value="C:outer membrane-bounded periplasmic space"/>
    <property type="evidence" value="ECO:0007669"/>
    <property type="project" value="TreeGrafter"/>
</dbReference>
<dbReference type="GO" id="GO:0030246">
    <property type="term" value="F:carbohydrate binding"/>
    <property type="evidence" value="ECO:0007669"/>
    <property type="project" value="TreeGrafter"/>
</dbReference>
<dbReference type="EMBL" id="FXAF01000011">
    <property type="protein sequence ID" value="SMF73275.1"/>
    <property type="molecule type" value="Genomic_DNA"/>
</dbReference>
<dbReference type="GO" id="GO:0015762">
    <property type="term" value="P:rhamnose transmembrane transport"/>
    <property type="evidence" value="ECO:0007669"/>
    <property type="project" value="InterPro"/>
</dbReference>
<evidence type="ECO:0000256" key="3">
    <source>
        <dbReference type="SAM" id="SignalP"/>
    </source>
</evidence>
<sequence length="331" mass="34385">MKLARKLAIGVALAFAAMTTAAGAADMKIALVVKSLGNGFFEAANKGAQEAAKELGGVEIIYTGPTTTTAEGQIEVINSLIAQGVDAIAISANDPDAVIPALKKAAQRGIKVISWDSAVAPEGRIMHLNPSSNELIGKMCLTLAANHLEGGKGDFAILSATTTSTNQNTWIAEMKKQLKDFPGLNLATTVYGDDLADKSYREAQGLLTSQPNVKVIVAPTTVGVLAASQAVKDAGKIGQVYVTGLGLPSEMAGAIKSGATKEFAIWNPIDLGYSATQIAYHIVKGDTDAKPGSEIEAGRMGKIKVGDNGEAAMADPFVYNASNIDEFSKIF</sequence>
<comment type="similarity">
    <text evidence="2">Belongs to the bacterial solute-binding protein 2 family.</text>
</comment>
<dbReference type="Pfam" id="PF13407">
    <property type="entry name" value="Peripla_BP_4"/>
    <property type="match status" value="1"/>
</dbReference>
<feature type="domain" description="Periplasmic binding protein" evidence="4">
    <location>
        <begin position="29"/>
        <end position="286"/>
    </location>
</feature>
<dbReference type="RefSeq" id="WP_085424848.1">
    <property type="nucleotide sequence ID" value="NZ_FXAF01000011.1"/>
</dbReference>
<evidence type="ECO:0000256" key="2">
    <source>
        <dbReference type="ARBA" id="ARBA00007639"/>
    </source>
</evidence>
<dbReference type="STRING" id="464029.SAMN02982989_4254"/>
<accession>A0A1X7GQQ6</accession>
<evidence type="ECO:0000259" key="4">
    <source>
        <dbReference type="Pfam" id="PF13407"/>
    </source>
</evidence>
<dbReference type="InterPro" id="IPR028082">
    <property type="entry name" value="Peripla_BP_I"/>
</dbReference>
<keyword evidence="3" id="KW-0732">Signal</keyword>
<dbReference type="AlphaFoldDB" id="A0A1X7GQQ6"/>
<dbReference type="Proteomes" id="UP000192903">
    <property type="component" value="Unassembled WGS sequence"/>
</dbReference>
<feature type="signal peptide" evidence="3">
    <location>
        <begin position="1"/>
        <end position="24"/>
    </location>
</feature>
<comment type="subcellular location">
    <subcellularLocation>
        <location evidence="1">Periplasm</location>
    </subcellularLocation>
</comment>
<reference evidence="6" key="1">
    <citation type="submission" date="2017-04" db="EMBL/GenBank/DDBJ databases">
        <authorList>
            <person name="Varghese N."/>
            <person name="Submissions S."/>
        </authorList>
    </citation>
    <scope>NUCLEOTIDE SEQUENCE [LARGE SCALE GENOMIC DNA]</scope>
    <source>
        <strain evidence="6">B4P</strain>
    </source>
</reference>
<protein>
    <submittedName>
        <fullName evidence="5">Rhamnose transport system substrate-binding protein</fullName>
    </submittedName>
</protein>
<dbReference type="Gene3D" id="3.40.50.2300">
    <property type="match status" value="2"/>
</dbReference>
<gene>
    <name evidence="5" type="ORF">SAMN02982989_4254</name>
</gene>
<proteinExistence type="inferred from homology"/>
<feature type="chain" id="PRO_5012349460" evidence="3">
    <location>
        <begin position="25"/>
        <end position="331"/>
    </location>
</feature>
<dbReference type="InterPro" id="IPR025997">
    <property type="entry name" value="SBP_2_dom"/>
</dbReference>
<dbReference type="SUPFAM" id="SSF53822">
    <property type="entry name" value="Periplasmic binding protein-like I"/>
    <property type="match status" value="1"/>
</dbReference>